<dbReference type="Gene3D" id="3.40.850.10">
    <property type="entry name" value="Kinesin motor domain"/>
    <property type="match status" value="1"/>
</dbReference>
<dbReference type="InterPro" id="IPR001849">
    <property type="entry name" value="PH_domain"/>
</dbReference>
<evidence type="ECO:0000313" key="3">
    <source>
        <dbReference type="EMBL" id="CCC89726.1"/>
    </source>
</evidence>
<dbReference type="Gene3D" id="2.30.29.30">
    <property type="entry name" value="Pleckstrin-homology domain (PH domain)/Phosphotyrosine-binding domain (PTB)"/>
    <property type="match status" value="1"/>
</dbReference>
<proteinExistence type="predicted"/>
<organism evidence="3">
    <name type="scientific">Trypanosoma congolense (strain IL3000)</name>
    <dbReference type="NCBI Taxonomy" id="1068625"/>
    <lineage>
        <taxon>Eukaryota</taxon>
        <taxon>Discoba</taxon>
        <taxon>Euglenozoa</taxon>
        <taxon>Kinetoplastea</taxon>
        <taxon>Metakinetoplastina</taxon>
        <taxon>Trypanosomatida</taxon>
        <taxon>Trypanosomatidae</taxon>
        <taxon>Trypanosoma</taxon>
        <taxon>Nannomonas</taxon>
    </lineage>
</organism>
<dbReference type="VEuPathDB" id="TriTrypDB:TcIL3000_3_1530"/>
<sequence>MDVKLVFCAHSLKSPTPRISKTITVEENTVNFRCPSPLLDAGFPVKSSTFNVDMVLEAPQPRAILQRAIPTAAREFVERRKNLVVFSYGVRSTPKRQLMFGSDSGSGYAAKVIADAVEFSAGRGIFAVSAYGIGSSEHLTDFTDLGNEMGVIVESVKEGPRVRMVGRHRVTSTEDVRSVFSSIVKNYQQHFDSVLCEQQPTAELEALPPYMPESMVVQLYHYEDENAFDDYMESNSLTFVALGDCERPVLCGIDEKSQQEYEKAQKILASAVGIVSSIRCSRLRIPFGKSKLSQLLRRAYNAEKGNPNNDINEATSTAFIIHAFSDAVWTEESYHCLVLTRRVSNVVGASSIGSVTRDLAVDKWRLDQDIMELRDELFIARSVYDYRPCIYDQPKPVQNIREEEQKRISAIVEKREASREKQLKLIREQARQDADKIIEELEAKTGTTLAALEQSLEAKKKENSLLQADREKRIQEYEQTLEKIRKKKQEEESACKRLREEMLQLEQELSIRQDAIEGKQKRLEMIKLDKAKGRDAVVRERQSIQAMRKTVLEERRRQREQWIVQIKEINAKVVDQIRMLAEERKKNGEQPTAKEEAAEQAVLEDVRVIEDFMPKLISLEDVPVNPDETEAFRRQFAEVFAEEKKVYLAKIEEERARKEKLERGLDAYRQRLLDTYQAKKKEKMHSAITKEQHLNSLIDQVLTYLRNGVRMTKVSSKGNVRRRFYFLSEDFKRIHSCEIDQQGAPISRKKPPVTIWLRDIKKVVIGVYTSSFTDFSSEAQLARTRPNAVSDTGTYRQDPTPNVTPSNIGLNNYRAFALLLRGGKSLEVVCETDSDCEAWLVALKRLLHVKSPIERVLEKHMNGNMKDPQQQADQGTVEIKWGGPLDIHNMRGFVSLSSEEAALCSENHIPPMLFLRIRQEMSEKAERNMITIYDVRVSSGLDLFRSGKLYDFLCEKKIIPLPY</sequence>
<gene>
    <name evidence="3" type="ORF">TCIL3000_3_1530</name>
</gene>
<dbReference type="SUPFAM" id="SSF46689">
    <property type="entry name" value="Homeodomain-like"/>
    <property type="match status" value="1"/>
</dbReference>
<dbReference type="Pfam" id="PF16457">
    <property type="entry name" value="PH_12"/>
    <property type="match status" value="1"/>
</dbReference>
<feature type="coiled-coil region" evidence="1">
    <location>
        <begin position="400"/>
        <end position="515"/>
    </location>
</feature>
<protein>
    <recommendedName>
        <fullName evidence="2">PH domain-containing protein</fullName>
    </recommendedName>
</protein>
<keyword evidence="1" id="KW-0175">Coiled coil</keyword>
<evidence type="ECO:0000256" key="1">
    <source>
        <dbReference type="SAM" id="Coils"/>
    </source>
</evidence>
<dbReference type="EMBL" id="HE575316">
    <property type="protein sequence ID" value="CCC89726.1"/>
    <property type="molecule type" value="Genomic_DNA"/>
</dbReference>
<dbReference type="InterPro" id="IPR036961">
    <property type="entry name" value="Kinesin_motor_dom_sf"/>
</dbReference>
<dbReference type="InterPro" id="IPR036388">
    <property type="entry name" value="WH-like_DNA-bd_sf"/>
</dbReference>
<feature type="coiled-coil region" evidence="1">
    <location>
        <begin position="644"/>
        <end position="671"/>
    </location>
</feature>
<reference evidence="3" key="1">
    <citation type="journal article" date="2012" name="Proc. Natl. Acad. Sci. U.S.A.">
        <title>Antigenic diversity is generated by distinct evolutionary mechanisms in African trypanosome species.</title>
        <authorList>
            <person name="Jackson A.P."/>
            <person name="Berry A."/>
            <person name="Aslett M."/>
            <person name="Allison H.C."/>
            <person name="Burton P."/>
            <person name="Vavrova-Anderson J."/>
            <person name="Brown R."/>
            <person name="Browne H."/>
            <person name="Corton N."/>
            <person name="Hauser H."/>
            <person name="Gamble J."/>
            <person name="Gilderthorp R."/>
            <person name="Marcello L."/>
            <person name="McQuillan J."/>
            <person name="Otto T.D."/>
            <person name="Quail M.A."/>
            <person name="Sanders M.J."/>
            <person name="van Tonder A."/>
            <person name="Ginger M.L."/>
            <person name="Field M.C."/>
            <person name="Barry J.D."/>
            <person name="Hertz-Fowler C."/>
            <person name="Berriman M."/>
        </authorList>
    </citation>
    <scope>NUCLEOTIDE SEQUENCE</scope>
    <source>
        <strain evidence="3">IL3000</strain>
    </source>
</reference>
<dbReference type="InterPro" id="IPR011993">
    <property type="entry name" value="PH-like_dom_sf"/>
</dbReference>
<accession>G0UK21</accession>
<feature type="domain" description="PH" evidence="2">
    <location>
        <begin position="704"/>
        <end position="850"/>
    </location>
</feature>
<evidence type="ECO:0000259" key="2">
    <source>
        <dbReference type="SMART" id="SM00233"/>
    </source>
</evidence>
<dbReference type="AlphaFoldDB" id="G0UK21"/>
<dbReference type="InterPro" id="IPR009057">
    <property type="entry name" value="Homeodomain-like_sf"/>
</dbReference>
<dbReference type="SMART" id="SM00233">
    <property type="entry name" value="PH"/>
    <property type="match status" value="1"/>
</dbReference>
<dbReference type="InterPro" id="IPR027417">
    <property type="entry name" value="P-loop_NTPase"/>
</dbReference>
<dbReference type="Gene3D" id="1.10.10.10">
    <property type="entry name" value="Winged helix-like DNA-binding domain superfamily/Winged helix DNA-binding domain"/>
    <property type="match status" value="1"/>
</dbReference>
<name>G0UK21_TRYCI</name>
<dbReference type="SUPFAM" id="SSF52540">
    <property type="entry name" value="P-loop containing nucleoside triphosphate hydrolases"/>
    <property type="match status" value="1"/>
</dbReference>
<dbReference type="SUPFAM" id="SSF50729">
    <property type="entry name" value="PH domain-like"/>
    <property type="match status" value="1"/>
</dbReference>